<dbReference type="EMBL" id="VLLP01000001">
    <property type="protein sequence ID" value="TWJ30822.1"/>
    <property type="molecule type" value="Genomic_DNA"/>
</dbReference>
<feature type="transmembrane region" description="Helical" evidence="2">
    <location>
        <begin position="106"/>
        <end position="127"/>
    </location>
</feature>
<evidence type="ECO:0000313" key="4">
    <source>
        <dbReference type="Proteomes" id="UP000319728"/>
    </source>
</evidence>
<dbReference type="PROSITE" id="PS50887">
    <property type="entry name" value="GGDEF"/>
    <property type="match status" value="1"/>
</dbReference>
<dbReference type="Pfam" id="PF00990">
    <property type="entry name" value="GGDEF"/>
    <property type="match status" value="1"/>
</dbReference>
<feature type="transmembrane region" description="Helical" evidence="2">
    <location>
        <begin position="241"/>
        <end position="258"/>
    </location>
</feature>
<feature type="transmembrane region" description="Helical" evidence="2">
    <location>
        <begin position="201"/>
        <end position="221"/>
    </location>
</feature>
<dbReference type="InterPro" id="IPR000160">
    <property type="entry name" value="GGDEF_dom"/>
</dbReference>
<feature type="transmembrane region" description="Helical" evidence="2">
    <location>
        <begin position="174"/>
        <end position="195"/>
    </location>
</feature>
<dbReference type="SMART" id="SM00267">
    <property type="entry name" value="GGDEF"/>
    <property type="match status" value="1"/>
</dbReference>
<feature type="transmembrane region" description="Helical" evidence="2">
    <location>
        <begin position="41"/>
        <end position="62"/>
    </location>
</feature>
<dbReference type="CDD" id="cd01948">
    <property type="entry name" value="EAL"/>
    <property type="match status" value="1"/>
</dbReference>
<feature type="transmembrane region" description="Helical" evidence="2">
    <location>
        <begin position="74"/>
        <end position="94"/>
    </location>
</feature>
<comment type="caution">
    <text evidence="3">The sequence shown here is derived from an EMBL/GenBank/DDBJ whole genome shotgun (WGS) entry which is preliminary data.</text>
</comment>
<feature type="transmembrane region" description="Helical" evidence="2">
    <location>
        <begin position="139"/>
        <end position="162"/>
    </location>
</feature>
<keyword evidence="2" id="KW-0472">Membrane</keyword>
<dbReference type="Pfam" id="PF00563">
    <property type="entry name" value="EAL"/>
    <property type="match status" value="1"/>
</dbReference>
<dbReference type="SUPFAM" id="SSF55073">
    <property type="entry name" value="Nucleotide cyclase"/>
    <property type="match status" value="1"/>
</dbReference>
<dbReference type="Gene3D" id="3.30.70.270">
    <property type="match status" value="1"/>
</dbReference>
<protein>
    <submittedName>
        <fullName evidence="3">Diguanylate cyclase (GGDEF)-like protein</fullName>
    </submittedName>
</protein>
<accession>A0A562WKU9</accession>
<keyword evidence="4" id="KW-1185">Reference proteome</keyword>
<feature type="compositionally biased region" description="Pro residues" evidence="1">
    <location>
        <begin position="807"/>
        <end position="826"/>
    </location>
</feature>
<dbReference type="Proteomes" id="UP000319728">
    <property type="component" value="Unassembled WGS sequence"/>
</dbReference>
<dbReference type="NCBIfam" id="TIGR00254">
    <property type="entry name" value="GGDEF"/>
    <property type="match status" value="1"/>
</dbReference>
<dbReference type="InterPro" id="IPR035919">
    <property type="entry name" value="EAL_sf"/>
</dbReference>
<feature type="compositionally biased region" description="Basic and acidic residues" evidence="1">
    <location>
        <begin position="431"/>
        <end position="446"/>
    </location>
</feature>
<feature type="transmembrane region" description="Helical" evidence="2">
    <location>
        <begin position="6"/>
        <end position="29"/>
    </location>
</feature>
<dbReference type="SUPFAM" id="SSF141868">
    <property type="entry name" value="EAL domain-like"/>
    <property type="match status" value="1"/>
</dbReference>
<dbReference type="CDD" id="cd01949">
    <property type="entry name" value="GGDEF"/>
    <property type="match status" value="1"/>
</dbReference>
<keyword evidence="2" id="KW-1133">Transmembrane helix</keyword>
<dbReference type="Gene3D" id="3.20.20.450">
    <property type="entry name" value="EAL domain"/>
    <property type="match status" value="1"/>
</dbReference>
<evidence type="ECO:0000256" key="2">
    <source>
        <dbReference type="SAM" id="Phobius"/>
    </source>
</evidence>
<dbReference type="PROSITE" id="PS50883">
    <property type="entry name" value="EAL"/>
    <property type="match status" value="1"/>
</dbReference>
<organism evidence="3 4">
    <name type="scientific">Micromonospora sagamiensis</name>
    <dbReference type="NCBI Taxonomy" id="47875"/>
    <lineage>
        <taxon>Bacteria</taxon>
        <taxon>Bacillati</taxon>
        <taxon>Actinomycetota</taxon>
        <taxon>Actinomycetes</taxon>
        <taxon>Micromonosporales</taxon>
        <taxon>Micromonosporaceae</taxon>
        <taxon>Micromonospora</taxon>
    </lineage>
</organism>
<gene>
    <name evidence="3" type="ORF">JD81_04371</name>
</gene>
<dbReference type="SMART" id="SM00052">
    <property type="entry name" value="EAL"/>
    <property type="match status" value="1"/>
</dbReference>
<feature type="region of interest" description="Disordered" evidence="1">
    <location>
        <begin position="423"/>
        <end position="487"/>
    </location>
</feature>
<evidence type="ECO:0000313" key="3">
    <source>
        <dbReference type="EMBL" id="TWJ30822.1"/>
    </source>
</evidence>
<proteinExistence type="predicted"/>
<dbReference type="InterPro" id="IPR052155">
    <property type="entry name" value="Biofilm_reg_signaling"/>
</dbReference>
<dbReference type="InterPro" id="IPR029787">
    <property type="entry name" value="Nucleotide_cyclase"/>
</dbReference>
<dbReference type="PANTHER" id="PTHR44757:SF2">
    <property type="entry name" value="BIOFILM ARCHITECTURE MAINTENANCE PROTEIN MBAA"/>
    <property type="match status" value="1"/>
</dbReference>
<dbReference type="AlphaFoldDB" id="A0A562WKU9"/>
<dbReference type="PANTHER" id="PTHR44757">
    <property type="entry name" value="DIGUANYLATE CYCLASE DGCP"/>
    <property type="match status" value="1"/>
</dbReference>
<dbReference type="InterPro" id="IPR043128">
    <property type="entry name" value="Rev_trsase/Diguanyl_cyclase"/>
</dbReference>
<keyword evidence="2" id="KW-0812">Transmembrane</keyword>
<feature type="region of interest" description="Disordered" evidence="1">
    <location>
        <begin position="788"/>
        <end position="878"/>
    </location>
</feature>
<evidence type="ECO:0000256" key="1">
    <source>
        <dbReference type="SAM" id="MobiDB-lite"/>
    </source>
</evidence>
<dbReference type="InterPro" id="IPR001633">
    <property type="entry name" value="EAL_dom"/>
</dbReference>
<name>A0A562WKU9_9ACTN</name>
<reference evidence="3 4" key="1">
    <citation type="submission" date="2019-07" db="EMBL/GenBank/DDBJ databases">
        <title>R&amp;d 2014.</title>
        <authorList>
            <person name="Klenk H.-P."/>
        </authorList>
    </citation>
    <scope>NUCLEOTIDE SEQUENCE [LARGE SCALE GENOMIC DNA]</scope>
    <source>
        <strain evidence="3 4">DSM 43912</strain>
    </source>
</reference>
<sequence length="878" mass="91517">MQFSPVMIAVATLSGLGATAATCLLLVSVRHRSGGYRQAHLLLAAGAAVATLSLATGLVAAAVHGSHSGERTGWATAVSIGIAVSGFLGCAGLLRMPGVVGSPSGAVRLLLDGVITAAAFWFVGWVLFSEPTRLLGDATHLTCAPILFATVSAALAAGLNAVVAARAPRPRARLAGLCCGVTNTVFGGLGVAGGLCGGGTRLALAGAVLLAVGLLSAGLAVHTTDPPGQVAADLIRRDSEYAFIPMIAMAASAAYHLLQDGRFDAFAITAGSLEGFALVTRQYLTLHDMRGYAARLAEREAHFRELAHTDPLTGLANRRGLLRALASAVAGREPVALLGLDLDGFKHVNDMRGHDVGDAVLAEVGRRLRAHQGPGDLPARLGGDEFAVLTHRSPQDVDRLARELLHALGEAYEQPDGPVFLSVSVGVAGRGDPDGAADPHRADRPESAAAPQQADRPDGAAVPQQADRSPGGTGPDGTPVPRQADESDVEVLLRHADLALRHAKQQGKNRVERYDATYERMLRRRTTVEHELRGAIGRGELRLAFQPVASLPSVRPVGAEALLRWHHPQLGNVRPDEFIPLAEECGMIAALGAWVLDQACLQLSRWLADGHDVWVSVNVSPRELHAEAYVAQVAEALRAHRVPPQRLVLEVTEHTVATDVDELIRRLTALRRTGVRIALDDFGAGYSSLGQLRRLPIDILKIDHSLVAEHEPVAPVDRDGPPFAPMVDVVMRLGHQLGLEVIAEGVTSPTELAAVVAAGCRFGQGALFGWGVPAEHLEAMLDAATLARPAPVTGGDPAESRPSEPTAAPPPAPRAGTAPPPAPRAVPAPRAGTAPPPAPRAVPASLPEGASDQIVNDVASTQVGPGVAPDIRGGAAHR</sequence>